<reference evidence="1 2" key="1">
    <citation type="journal article" date="2018" name="Nat. Ecol. Evol.">
        <title>Genomic signatures of mitonuclear coevolution across populations of Tigriopus californicus.</title>
        <authorList>
            <person name="Barreto F.S."/>
            <person name="Watson E.T."/>
            <person name="Lima T.G."/>
            <person name="Willett C.S."/>
            <person name="Edmands S."/>
            <person name="Li W."/>
            <person name="Burton R.S."/>
        </authorList>
    </citation>
    <scope>NUCLEOTIDE SEQUENCE [LARGE SCALE GENOMIC DNA]</scope>
    <source>
        <strain evidence="1 2">San Diego</strain>
    </source>
</reference>
<keyword evidence="2" id="KW-1185">Reference proteome</keyword>
<comment type="caution">
    <text evidence="1">The sequence shown here is derived from an EMBL/GenBank/DDBJ whole genome shotgun (WGS) entry which is preliminary data.</text>
</comment>
<gene>
    <name evidence="1" type="ORF">TCAL_02995</name>
</gene>
<evidence type="ECO:0000313" key="1">
    <source>
        <dbReference type="EMBL" id="TRY80361.1"/>
    </source>
</evidence>
<sequence>MTAIPAGQEVTLHYSGGLKGRWERRKILWEGWCFACQCLRCKSPSELGSHFSTLICGGPGGDGSNCRGNLLPNLDPNLTTLNDVTDYECDFCHSKADGTTVQKLEDQLTKAIESTFTDDIEGLESILDQFGSKFHPQHYLISIVKWLLVNLLGRKPGFANSQMSRARLEGKIKYCQDYLNALDIIDPGISHNRGRTLWEMYSACVFQSQIDFQNQTISKKGFQDSLPNLRQILLEVQRCLRFSEGGSFEAKIVELSQKALISVDEINKFLDMMP</sequence>
<protein>
    <recommendedName>
        <fullName evidence="3">SET domain-containing protein</fullName>
    </recommendedName>
</protein>
<organism evidence="1 2">
    <name type="scientific">Tigriopus californicus</name>
    <name type="common">Marine copepod</name>
    <dbReference type="NCBI Taxonomy" id="6832"/>
    <lineage>
        <taxon>Eukaryota</taxon>
        <taxon>Metazoa</taxon>
        <taxon>Ecdysozoa</taxon>
        <taxon>Arthropoda</taxon>
        <taxon>Crustacea</taxon>
        <taxon>Multicrustacea</taxon>
        <taxon>Hexanauplia</taxon>
        <taxon>Copepoda</taxon>
        <taxon>Harpacticoida</taxon>
        <taxon>Harpacticidae</taxon>
        <taxon>Tigriopus</taxon>
    </lineage>
</organism>
<name>A0A553PRS9_TIGCA</name>
<dbReference type="PANTHER" id="PTHR46455:SF5">
    <property type="entry name" value="SET AND MYND DOMAIN CONTAINING, ARTHROPOD-SPECIFIC, MEMBER 4, ISOFORM A"/>
    <property type="match status" value="1"/>
</dbReference>
<dbReference type="Proteomes" id="UP000318571">
    <property type="component" value="Chromosome 12"/>
</dbReference>
<proteinExistence type="predicted"/>
<dbReference type="InterPro" id="IPR011990">
    <property type="entry name" value="TPR-like_helical_dom_sf"/>
</dbReference>
<dbReference type="AlphaFoldDB" id="A0A553PRS9"/>
<dbReference type="InterPro" id="IPR053010">
    <property type="entry name" value="SET_SmydA-8"/>
</dbReference>
<accession>A0A553PRS9</accession>
<evidence type="ECO:0008006" key="3">
    <source>
        <dbReference type="Google" id="ProtNLM"/>
    </source>
</evidence>
<dbReference type="EMBL" id="VCGU01000001">
    <property type="protein sequence ID" value="TRY80361.1"/>
    <property type="molecule type" value="Genomic_DNA"/>
</dbReference>
<evidence type="ECO:0000313" key="2">
    <source>
        <dbReference type="Proteomes" id="UP000318571"/>
    </source>
</evidence>
<dbReference type="Gene3D" id="1.25.40.10">
    <property type="entry name" value="Tetratricopeptide repeat domain"/>
    <property type="match status" value="1"/>
</dbReference>
<dbReference type="OMA" id="HYLISIV"/>
<dbReference type="STRING" id="6832.A0A553PRS9"/>
<dbReference type="PANTHER" id="PTHR46455">
    <property type="entry name" value="SET AND MYND DOMAIN CONTAINING, ARTHROPOD-SPECIFIC, MEMBER 4, ISOFORM A"/>
    <property type="match status" value="1"/>
</dbReference>